<dbReference type="SUPFAM" id="SSF117892">
    <property type="entry name" value="Band 7/SPFH domain"/>
    <property type="match status" value="1"/>
</dbReference>
<dbReference type="InterPro" id="IPR001107">
    <property type="entry name" value="Band_7"/>
</dbReference>
<protein>
    <submittedName>
        <fullName evidence="3">SPFH domain-containing protein</fullName>
    </submittedName>
</protein>
<keyword evidence="4" id="KW-1185">Reference proteome</keyword>
<keyword evidence="1" id="KW-1133">Transmembrane helix</keyword>
<dbReference type="RefSeq" id="WP_205290382.1">
    <property type="nucleotide sequence ID" value="NZ_CP074406.1"/>
</dbReference>
<organism evidence="3 4">
    <name type="scientific">Nocardioides faecalis</name>
    <dbReference type="NCBI Taxonomy" id="2803858"/>
    <lineage>
        <taxon>Bacteria</taxon>
        <taxon>Bacillati</taxon>
        <taxon>Actinomycetota</taxon>
        <taxon>Actinomycetes</taxon>
        <taxon>Propionibacteriales</taxon>
        <taxon>Nocardioidaceae</taxon>
        <taxon>Nocardioides</taxon>
    </lineage>
</organism>
<gene>
    <name evidence="3" type="ORF">JK386_04195</name>
</gene>
<feature type="domain" description="Band 7" evidence="2">
    <location>
        <begin position="85"/>
        <end position="264"/>
    </location>
</feature>
<keyword evidence="1" id="KW-0812">Transmembrane</keyword>
<evidence type="ECO:0000256" key="1">
    <source>
        <dbReference type="SAM" id="Phobius"/>
    </source>
</evidence>
<accession>A0A938XZI4</accession>
<dbReference type="Pfam" id="PF01145">
    <property type="entry name" value="Band_7"/>
    <property type="match status" value="1"/>
</dbReference>
<dbReference type="Proteomes" id="UP000663791">
    <property type="component" value="Unassembled WGS sequence"/>
</dbReference>
<dbReference type="AlphaFoldDB" id="A0A938XZI4"/>
<name>A0A938XZI4_9ACTN</name>
<dbReference type="EMBL" id="JAERTX010000003">
    <property type="protein sequence ID" value="MBM9459091.1"/>
    <property type="molecule type" value="Genomic_DNA"/>
</dbReference>
<evidence type="ECO:0000313" key="3">
    <source>
        <dbReference type="EMBL" id="MBM9459091.1"/>
    </source>
</evidence>
<keyword evidence="1" id="KW-0472">Membrane</keyword>
<proteinExistence type="predicted"/>
<evidence type="ECO:0000313" key="4">
    <source>
        <dbReference type="Proteomes" id="UP000663791"/>
    </source>
</evidence>
<feature type="transmembrane region" description="Helical" evidence="1">
    <location>
        <begin position="72"/>
        <end position="90"/>
    </location>
</feature>
<dbReference type="Gene3D" id="3.30.479.30">
    <property type="entry name" value="Band 7 domain"/>
    <property type="match status" value="1"/>
</dbReference>
<reference evidence="3" key="1">
    <citation type="submission" date="2021-01" db="EMBL/GenBank/DDBJ databases">
        <title>Novel species in genus Nocardioides.</title>
        <authorList>
            <person name="Zhang G."/>
        </authorList>
    </citation>
    <scope>NUCLEOTIDE SEQUENCE</scope>
    <source>
        <strain evidence="3">Zg-536</strain>
    </source>
</reference>
<dbReference type="InterPro" id="IPR036013">
    <property type="entry name" value="Band_7/SPFH_dom_sf"/>
</dbReference>
<evidence type="ECO:0000259" key="2">
    <source>
        <dbReference type="SMART" id="SM00244"/>
    </source>
</evidence>
<feature type="transmembrane region" description="Helical" evidence="1">
    <location>
        <begin position="38"/>
        <end position="60"/>
    </location>
</feature>
<dbReference type="PANTHER" id="PTHR43446">
    <property type="entry name" value="MEMBRANE PROTEIN-RELATED"/>
    <property type="match status" value="1"/>
</dbReference>
<comment type="caution">
    <text evidence="3">The sequence shown here is derived from an EMBL/GenBank/DDBJ whole genome shotgun (WGS) entry which is preliminary data.</text>
</comment>
<sequence>MTTPPVAPPAPPAAPSVVPPVRVDIAEKRGFAISGWPVLLVVLALVAVATVLLVIGLEALDAGDGGALEATLGGVIGFLALLGLSGFCVIQPGDTRVVTFFGAYIGTVRRTGLSWTVPLSGRRGVPVRVQNFETQTLKVNEKTGSPVQVSAIVVWQVADTAKAVFAVDAYDDFVATQSEAALRHVVATHPYDAQAQASVSDQTEAEIERSPQIVTLRENGNEVADELVVELNERIHIAGLEVLEVRLSNLSYAPEIAGAMLQRQQAQAVLDARQVMVTGAVSLVTEALSLLEQNGDIELDPERRAAMTSNLMTVLVGGGSATPVVNVGTLYN</sequence>
<dbReference type="CDD" id="cd03402">
    <property type="entry name" value="SPFH_like_u2"/>
    <property type="match status" value="1"/>
</dbReference>
<dbReference type="PANTHER" id="PTHR43446:SF1">
    <property type="entry name" value="BAND 7 DOMAIN-CONTAINING PROTEIN"/>
    <property type="match status" value="1"/>
</dbReference>
<dbReference type="SMART" id="SM00244">
    <property type="entry name" value="PHB"/>
    <property type="match status" value="1"/>
</dbReference>